<proteinExistence type="predicted"/>
<protein>
    <submittedName>
        <fullName evidence="1">Transposase</fullName>
    </submittedName>
</protein>
<gene>
    <name evidence="1" type="ORF">SAMN04488078_102943</name>
</gene>
<dbReference type="GO" id="GO:0004803">
    <property type="term" value="F:transposase activity"/>
    <property type="evidence" value="ECO:0007669"/>
    <property type="project" value="InterPro"/>
</dbReference>
<dbReference type="InterPro" id="IPR010921">
    <property type="entry name" value="Trp_repressor/repl_initiator"/>
</dbReference>
<dbReference type="RefSeq" id="WP_089278670.1">
    <property type="nucleotide sequence ID" value="NZ_FZON01000029.1"/>
</dbReference>
<dbReference type="PANTHER" id="PTHR37936">
    <property type="entry name" value="TRANSPOSASE INSC FOR INSERTION ELEMENT IS2A-RELATED"/>
    <property type="match status" value="1"/>
</dbReference>
<dbReference type="Pfam" id="PF01527">
    <property type="entry name" value="HTH_Tnp_1"/>
    <property type="match status" value="1"/>
</dbReference>
<dbReference type="Proteomes" id="UP000198440">
    <property type="component" value="Unassembled WGS sequence"/>
</dbReference>
<dbReference type="InterPro" id="IPR002514">
    <property type="entry name" value="Transposase_8"/>
</dbReference>
<dbReference type="SUPFAM" id="SSF48295">
    <property type="entry name" value="TrpR-like"/>
    <property type="match status" value="1"/>
</dbReference>
<dbReference type="PANTHER" id="PTHR37936:SF3">
    <property type="entry name" value="TRANSPOSASE INSC FOR INSERTION ELEMENT IS2A-RELATED"/>
    <property type="match status" value="1"/>
</dbReference>
<reference evidence="1 2" key="1">
    <citation type="submission" date="2017-06" db="EMBL/GenBank/DDBJ databases">
        <authorList>
            <person name="Kim H.J."/>
            <person name="Triplett B.A."/>
        </authorList>
    </citation>
    <scope>NUCLEOTIDE SEQUENCE [LARGE SCALE GENOMIC DNA]</scope>
    <source>
        <strain evidence="1 2">DSM 11445</strain>
    </source>
</reference>
<evidence type="ECO:0000313" key="2">
    <source>
        <dbReference type="Proteomes" id="UP000198440"/>
    </source>
</evidence>
<organism evidence="1 2">
    <name type="scientific">Antarctobacter heliothermus</name>
    <dbReference type="NCBI Taxonomy" id="74033"/>
    <lineage>
        <taxon>Bacteria</taxon>
        <taxon>Pseudomonadati</taxon>
        <taxon>Pseudomonadota</taxon>
        <taxon>Alphaproteobacteria</taxon>
        <taxon>Rhodobacterales</taxon>
        <taxon>Roseobacteraceae</taxon>
        <taxon>Antarctobacter</taxon>
    </lineage>
</organism>
<dbReference type="AlphaFoldDB" id="A0A239GWY7"/>
<dbReference type="EMBL" id="FZON01000029">
    <property type="protein sequence ID" value="SNS73726.1"/>
    <property type="molecule type" value="Genomic_DNA"/>
</dbReference>
<dbReference type="GO" id="GO:0006313">
    <property type="term" value="P:DNA transposition"/>
    <property type="evidence" value="ECO:0007669"/>
    <property type="project" value="InterPro"/>
</dbReference>
<dbReference type="GO" id="GO:0043565">
    <property type="term" value="F:sequence-specific DNA binding"/>
    <property type="evidence" value="ECO:0007669"/>
    <property type="project" value="InterPro"/>
</dbReference>
<dbReference type="NCBIfam" id="NF047595">
    <property type="entry name" value="IS66_ISRel24_TnpA"/>
    <property type="match status" value="1"/>
</dbReference>
<name>A0A239GWY7_9RHOB</name>
<evidence type="ECO:0000313" key="1">
    <source>
        <dbReference type="EMBL" id="SNS73726.1"/>
    </source>
</evidence>
<dbReference type="OrthoDB" id="9800877at2"/>
<sequence>MADGGDGFDGCIEVLPRTRGYRRWPDEVKARIVAESFQPGVRVVDIARRHGLVAHQLSDWRRQARLGKLVLSADAMSGVLSGVLPAFVPLSVEDESVGLSVDAGPMCGIITIEMGGDFVLRVPGDVPAERAAAVAHALRGLA</sequence>
<accession>A0A239GWY7</accession>